<reference evidence="1" key="1">
    <citation type="submission" date="2020-05" db="EMBL/GenBank/DDBJ databases">
        <authorList>
            <person name="Chiriac C."/>
            <person name="Salcher M."/>
            <person name="Ghai R."/>
            <person name="Kavagutti S V."/>
        </authorList>
    </citation>
    <scope>NUCLEOTIDE SEQUENCE</scope>
</reference>
<proteinExistence type="predicted"/>
<name>A0A6J7WY12_9CAUD</name>
<organism evidence="1">
    <name type="scientific">uncultured Caudovirales phage</name>
    <dbReference type="NCBI Taxonomy" id="2100421"/>
    <lineage>
        <taxon>Viruses</taxon>
        <taxon>Duplodnaviria</taxon>
        <taxon>Heunggongvirae</taxon>
        <taxon>Uroviricota</taxon>
        <taxon>Caudoviricetes</taxon>
        <taxon>Peduoviridae</taxon>
        <taxon>Maltschvirus</taxon>
        <taxon>Maltschvirus maltsch</taxon>
    </lineage>
</organism>
<gene>
    <name evidence="1" type="ORF">UFOVP359_49</name>
</gene>
<evidence type="ECO:0000313" key="1">
    <source>
        <dbReference type="EMBL" id="CAB5221748.1"/>
    </source>
</evidence>
<accession>A0A6J7WY12</accession>
<evidence type="ECO:0008006" key="2">
    <source>
        <dbReference type="Google" id="ProtNLM"/>
    </source>
</evidence>
<dbReference type="EMBL" id="LR798295">
    <property type="protein sequence ID" value="CAB5221748.1"/>
    <property type="molecule type" value="Genomic_DNA"/>
</dbReference>
<protein>
    <recommendedName>
        <fullName evidence="2">BppU N-terminal domain-containing protein</fullName>
    </recommendedName>
</protein>
<sequence length="113" mass="12171">MLPGFKSFKIYRGDTFAFQMTLKTGSTTFLNITSSTFVAQIKEKGKTTVSATFTVTKESLLGGVIKVTLPSTESEKLIPNKSYVYDVEMTNGTNKTTILTGPVLVTADISSAS</sequence>